<dbReference type="InterPro" id="IPR029016">
    <property type="entry name" value="GAF-like_dom_sf"/>
</dbReference>
<feature type="domain" description="IclR-ED" evidence="5">
    <location>
        <begin position="85"/>
        <end position="265"/>
    </location>
</feature>
<dbReference type="PANTHER" id="PTHR30136">
    <property type="entry name" value="HELIX-TURN-HELIX TRANSCRIPTIONAL REGULATOR, ICLR FAMILY"/>
    <property type="match status" value="1"/>
</dbReference>
<dbReference type="PROSITE" id="PS51078">
    <property type="entry name" value="ICLR_ED"/>
    <property type="match status" value="1"/>
</dbReference>
<keyword evidence="2" id="KW-0238">DNA-binding</keyword>
<dbReference type="EMBL" id="CP034412">
    <property type="protein sequence ID" value="QCY48615.1"/>
    <property type="molecule type" value="Genomic_DNA"/>
</dbReference>
<evidence type="ECO:0000256" key="2">
    <source>
        <dbReference type="ARBA" id="ARBA00023125"/>
    </source>
</evidence>
<dbReference type="SUPFAM" id="SSF46785">
    <property type="entry name" value="Winged helix' DNA-binding domain"/>
    <property type="match status" value="1"/>
</dbReference>
<dbReference type="GO" id="GO:0045892">
    <property type="term" value="P:negative regulation of DNA-templated transcription"/>
    <property type="evidence" value="ECO:0007669"/>
    <property type="project" value="TreeGrafter"/>
</dbReference>
<feature type="domain" description="HTH iclR-type" evidence="4">
    <location>
        <begin position="22"/>
        <end position="84"/>
    </location>
</feature>
<dbReference type="InterPro" id="IPR050707">
    <property type="entry name" value="HTH_MetabolicPath_Reg"/>
</dbReference>
<organism evidence="6 7">
    <name type="scientific">Glutamicibacter creatinolyticus</name>
    <dbReference type="NCBI Taxonomy" id="162496"/>
    <lineage>
        <taxon>Bacteria</taxon>
        <taxon>Bacillati</taxon>
        <taxon>Actinomycetota</taxon>
        <taxon>Actinomycetes</taxon>
        <taxon>Micrococcales</taxon>
        <taxon>Micrococcaceae</taxon>
        <taxon>Glutamicibacter</taxon>
    </lineage>
</organism>
<dbReference type="InterPro" id="IPR036388">
    <property type="entry name" value="WH-like_DNA-bd_sf"/>
</dbReference>
<dbReference type="Proteomes" id="UP000307000">
    <property type="component" value="Chromosome"/>
</dbReference>
<protein>
    <submittedName>
        <fullName evidence="6">IclR family transcriptional regulator</fullName>
    </submittedName>
</protein>
<accession>A0A5B7WYV2</accession>
<dbReference type="Pfam" id="PF09339">
    <property type="entry name" value="HTH_IclR"/>
    <property type="match status" value="1"/>
</dbReference>
<gene>
    <name evidence="6" type="ORF">GcLGCM259_2909</name>
</gene>
<keyword evidence="7" id="KW-1185">Reference proteome</keyword>
<evidence type="ECO:0000259" key="4">
    <source>
        <dbReference type="PROSITE" id="PS51077"/>
    </source>
</evidence>
<dbReference type="GO" id="GO:0003677">
    <property type="term" value="F:DNA binding"/>
    <property type="evidence" value="ECO:0007669"/>
    <property type="project" value="UniProtKB-KW"/>
</dbReference>
<dbReference type="PROSITE" id="PS51077">
    <property type="entry name" value="HTH_ICLR"/>
    <property type="match status" value="1"/>
</dbReference>
<dbReference type="Gene3D" id="3.30.450.40">
    <property type="match status" value="1"/>
</dbReference>
<evidence type="ECO:0000259" key="5">
    <source>
        <dbReference type="PROSITE" id="PS51078"/>
    </source>
</evidence>
<dbReference type="InterPro" id="IPR036390">
    <property type="entry name" value="WH_DNA-bd_sf"/>
</dbReference>
<dbReference type="AlphaFoldDB" id="A0A5B7WYV2"/>
<dbReference type="SMART" id="SM00346">
    <property type="entry name" value="HTH_ICLR"/>
    <property type="match status" value="1"/>
</dbReference>
<name>A0A5B7WYV2_9MICC</name>
<dbReference type="InterPro" id="IPR005471">
    <property type="entry name" value="Tscrpt_reg_IclR_N"/>
</dbReference>
<evidence type="ECO:0000256" key="3">
    <source>
        <dbReference type="ARBA" id="ARBA00023163"/>
    </source>
</evidence>
<keyword evidence="1" id="KW-0805">Transcription regulation</keyword>
<dbReference type="Pfam" id="PF01614">
    <property type="entry name" value="IclR_C"/>
    <property type="match status" value="1"/>
</dbReference>
<keyword evidence="3" id="KW-0804">Transcription</keyword>
<evidence type="ECO:0000313" key="7">
    <source>
        <dbReference type="Proteomes" id="UP000307000"/>
    </source>
</evidence>
<dbReference type="GO" id="GO:0003700">
    <property type="term" value="F:DNA-binding transcription factor activity"/>
    <property type="evidence" value="ECO:0007669"/>
    <property type="project" value="TreeGrafter"/>
</dbReference>
<reference evidence="6 7" key="1">
    <citation type="submission" date="2018-12" db="EMBL/GenBank/DDBJ databases">
        <title>Complete Genome Sequence of Glutamicibacter creatinolyticus strain LGCM259,isolated from an abscess of a 12-year-old mare in Italy.</title>
        <authorList>
            <person name="Santos R.G."/>
            <person name="Silva A.L."/>
            <person name="Seyffert N."/>
            <person name="Castro T.L.P."/>
            <person name="Attili A.R."/>
            <person name="Rifici C."/>
            <person name="Mazzullo G."/>
            <person name="Brenig B."/>
            <person name="Venanzi F."/>
            <person name="Azevedo V."/>
        </authorList>
    </citation>
    <scope>NUCLEOTIDE SEQUENCE [LARGE SCALE GENOMIC DNA]</scope>
    <source>
        <strain evidence="6 7">LGCM 259</strain>
    </source>
</reference>
<evidence type="ECO:0000256" key="1">
    <source>
        <dbReference type="ARBA" id="ARBA00023015"/>
    </source>
</evidence>
<proteinExistence type="predicted"/>
<dbReference type="RefSeq" id="WP_138927095.1">
    <property type="nucleotide sequence ID" value="NZ_CP034412.1"/>
</dbReference>
<dbReference type="InterPro" id="IPR014757">
    <property type="entry name" value="Tscrpt_reg_IclR_C"/>
</dbReference>
<evidence type="ECO:0000313" key="6">
    <source>
        <dbReference type="EMBL" id="QCY48615.1"/>
    </source>
</evidence>
<dbReference type="PANTHER" id="PTHR30136:SF24">
    <property type="entry name" value="HTH-TYPE TRANSCRIPTIONAL REPRESSOR ALLR"/>
    <property type="match status" value="1"/>
</dbReference>
<dbReference type="SUPFAM" id="SSF55781">
    <property type="entry name" value="GAF domain-like"/>
    <property type="match status" value="1"/>
</dbReference>
<dbReference type="KEGG" id="gcr:GcLGCM259_2909"/>
<dbReference type="Gene3D" id="1.10.10.10">
    <property type="entry name" value="Winged helix-like DNA-binding domain superfamily/Winged helix DNA-binding domain"/>
    <property type="match status" value="1"/>
</dbReference>
<sequence>MTAVNKESSSRARTPGSDSRGASVIVNVVDVLRCFTTERPEVGVTDIAAEVGLHKSSVSRILATLEQERIVERDQETRKFRLGLGLIAITGPLLANLNVRRVAYPVLNELCERSGETAVLNIWDGGESVSVEQIPSKRNVKHTSVMGSRYATGLSATVQMFLAHETRDQALELIDSGAISLPAQTDTEEYLKRLQSAREAGFAINYGETSQDEVGVAAPVFDHRGQLVACVMIAAPYYRVSTEVLQDLTRQTMRAAAEVSVRLGHLPGT</sequence>